<gene>
    <name evidence="2" type="ORF">HK099_001405</name>
</gene>
<proteinExistence type="predicted"/>
<feature type="non-terminal residue" evidence="2">
    <location>
        <position position="1"/>
    </location>
</feature>
<feature type="region of interest" description="Disordered" evidence="1">
    <location>
        <begin position="1"/>
        <end position="27"/>
    </location>
</feature>
<reference evidence="2" key="1">
    <citation type="submission" date="2020-05" db="EMBL/GenBank/DDBJ databases">
        <title>Phylogenomic resolution of chytrid fungi.</title>
        <authorList>
            <person name="Stajich J.E."/>
            <person name="Amses K."/>
            <person name="Simmons R."/>
            <person name="Seto K."/>
            <person name="Myers J."/>
            <person name="Bonds A."/>
            <person name="Quandt C.A."/>
            <person name="Barry K."/>
            <person name="Liu P."/>
            <person name="Grigoriev I."/>
            <person name="Longcore J.E."/>
            <person name="James T.Y."/>
        </authorList>
    </citation>
    <scope>NUCLEOTIDE SEQUENCE</scope>
    <source>
        <strain evidence="2">JEL0476</strain>
    </source>
</reference>
<sequence>ANYDSETDSASGYYTPNEDTTTTATESAGNYYNELNTGDSDTLAKEDCYGLGCSY</sequence>
<dbReference type="AlphaFoldDB" id="A0AAD5XS27"/>
<feature type="compositionally biased region" description="Polar residues" evidence="1">
    <location>
        <begin position="8"/>
        <end position="19"/>
    </location>
</feature>
<comment type="caution">
    <text evidence="2">The sequence shown here is derived from an EMBL/GenBank/DDBJ whole genome shotgun (WGS) entry which is preliminary data.</text>
</comment>
<dbReference type="Proteomes" id="UP001211065">
    <property type="component" value="Unassembled WGS sequence"/>
</dbReference>
<keyword evidence="3" id="KW-1185">Reference proteome</keyword>
<evidence type="ECO:0000256" key="1">
    <source>
        <dbReference type="SAM" id="MobiDB-lite"/>
    </source>
</evidence>
<dbReference type="EMBL" id="JADGJW010001394">
    <property type="protein sequence ID" value="KAJ3203678.1"/>
    <property type="molecule type" value="Genomic_DNA"/>
</dbReference>
<evidence type="ECO:0000313" key="2">
    <source>
        <dbReference type="EMBL" id="KAJ3203678.1"/>
    </source>
</evidence>
<evidence type="ECO:0000313" key="3">
    <source>
        <dbReference type="Proteomes" id="UP001211065"/>
    </source>
</evidence>
<protein>
    <submittedName>
        <fullName evidence="2">Uncharacterized protein</fullName>
    </submittedName>
</protein>
<name>A0AAD5XS27_9FUNG</name>
<organism evidence="2 3">
    <name type="scientific">Clydaea vesicula</name>
    <dbReference type="NCBI Taxonomy" id="447962"/>
    <lineage>
        <taxon>Eukaryota</taxon>
        <taxon>Fungi</taxon>
        <taxon>Fungi incertae sedis</taxon>
        <taxon>Chytridiomycota</taxon>
        <taxon>Chytridiomycota incertae sedis</taxon>
        <taxon>Chytridiomycetes</taxon>
        <taxon>Lobulomycetales</taxon>
        <taxon>Lobulomycetaceae</taxon>
        <taxon>Clydaea</taxon>
    </lineage>
</organism>
<accession>A0AAD5XS27</accession>